<accession>A0A0H2VGE7</accession>
<gene>
    <name evidence="1" type="ordered locus">SE_1223</name>
</gene>
<reference evidence="1 2" key="1">
    <citation type="journal article" date="2003" name="Mol. Microbiol.">
        <title>Genome-based analysis of virulence genes in a non-biofilm-forming Staphylococcus epidermidis strain (ATCC 12228).</title>
        <authorList>
            <person name="Zhang Y.Q."/>
            <person name="Ren S.X."/>
            <person name="Li H.L."/>
            <person name="Wang Y.X."/>
            <person name="Fu G."/>
            <person name="Yang J."/>
            <person name="Qin Z.Q."/>
            <person name="Miao Y.G."/>
            <person name="Wang W.Y."/>
            <person name="Chen R.S."/>
            <person name="Shen Y."/>
            <person name="Chen Z."/>
            <person name="Yuan Z.H."/>
            <person name="Zhao G.P."/>
            <person name="Qu D."/>
            <person name="Danchin A."/>
            <person name="Wen Y.M."/>
        </authorList>
    </citation>
    <scope>NUCLEOTIDE SEQUENCE [LARGE SCALE GENOMIC DNA]</scope>
    <source>
        <strain evidence="2">ATCC 12228 / FDA PCI 1200</strain>
    </source>
</reference>
<proteinExistence type="predicted"/>
<dbReference type="Proteomes" id="UP000001411">
    <property type="component" value="Chromosome"/>
</dbReference>
<dbReference type="EMBL" id="AE015929">
    <property type="protein sequence ID" value="AAO04822.1"/>
    <property type="molecule type" value="Genomic_DNA"/>
</dbReference>
<protein>
    <submittedName>
        <fullName evidence="1">Uncharacterized protein</fullName>
    </submittedName>
</protein>
<evidence type="ECO:0000313" key="2">
    <source>
        <dbReference type="Proteomes" id="UP000001411"/>
    </source>
</evidence>
<name>A0A0H2VGE7_STAES</name>
<organism evidence="1 2">
    <name type="scientific">Staphylococcus epidermidis (strain ATCC 12228 / FDA PCI 1200)</name>
    <dbReference type="NCBI Taxonomy" id="176280"/>
    <lineage>
        <taxon>Bacteria</taxon>
        <taxon>Bacillati</taxon>
        <taxon>Bacillota</taxon>
        <taxon>Bacilli</taxon>
        <taxon>Bacillales</taxon>
        <taxon>Staphylococcaceae</taxon>
        <taxon>Staphylococcus</taxon>
    </lineage>
</organism>
<dbReference type="HOGENOM" id="CLU_2481795_0_0_9"/>
<evidence type="ECO:0000313" key="1">
    <source>
        <dbReference type="EMBL" id="AAO04822.1"/>
    </source>
</evidence>
<sequence>MIQVLISILSNTDQSLNNFVLIKVQISETLCALSTFMNAISLYLESLEEYKASSWLRFLLLALGLCESFLTRLKMISMSQSSQTTCF</sequence>
<dbReference type="AlphaFoldDB" id="A0A0H2VGE7"/>
<dbReference type="KEGG" id="sep:SE_1223"/>